<dbReference type="Gene3D" id="3.30.710.10">
    <property type="entry name" value="Potassium Channel Kv1.1, Chain A"/>
    <property type="match status" value="1"/>
</dbReference>
<protein>
    <recommendedName>
        <fullName evidence="3">BTB domain-containing protein</fullName>
    </recommendedName>
</protein>
<dbReference type="PANTHER" id="PTHR47274">
    <property type="entry name" value="BTB/POZ DOMAIN CONTAINING PROTEIN, EXPRESSED-RELATED"/>
    <property type="match status" value="1"/>
</dbReference>
<dbReference type="CDD" id="cd18186">
    <property type="entry name" value="BTB_POZ_ZBTB_KLHL-like"/>
    <property type="match status" value="1"/>
</dbReference>
<name>A0ABP0UPP0_9BRYO</name>
<dbReference type="InterPro" id="IPR044784">
    <property type="entry name" value="At1g01640-like"/>
</dbReference>
<comment type="function">
    <text evidence="1">May act as a substrate-specific adapter of an E3 ubiquitin-protein ligase complex (CUL3-RBX1-BTB) which mediates the ubiquitination and subsequent proteasomal degradation of target proteins.</text>
</comment>
<comment type="pathway">
    <text evidence="2">Protein modification; protein ubiquitination.</text>
</comment>
<dbReference type="EMBL" id="OZ019897">
    <property type="protein sequence ID" value="CAK9226908.1"/>
    <property type="molecule type" value="Genomic_DNA"/>
</dbReference>
<evidence type="ECO:0000313" key="5">
    <source>
        <dbReference type="Proteomes" id="UP001497512"/>
    </source>
</evidence>
<sequence length="218" mass="25026">MSRTKWVPCMCSNVEVEMLRDEMQKLRDKQTFVSSWDPETMLPPFTDVIMEATDGRSVHSHVSTLMGKSEVFKELLSKMKATNCGPFELKMDMDHDSLEAFIHFFYSGSVRDEMMEFVADKLLRAANKYKIPLLHQRCQEKLVNSIHPEKIFQLYLLGIKCDAQELVQAVISYSATAFADVSEIHGYEEFLKDDPALVARLCNGVVKRLKKLKDAHIN</sequence>
<proteinExistence type="predicted"/>
<dbReference type="InterPro" id="IPR011333">
    <property type="entry name" value="SKP1/BTB/POZ_sf"/>
</dbReference>
<reference evidence="4" key="1">
    <citation type="submission" date="2024-02" db="EMBL/GenBank/DDBJ databases">
        <authorList>
            <consortium name="ELIXIR-Norway"/>
            <consortium name="Elixir Norway"/>
        </authorList>
    </citation>
    <scope>NUCLEOTIDE SEQUENCE</scope>
</reference>
<evidence type="ECO:0000259" key="3">
    <source>
        <dbReference type="PROSITE" id="PS50097"/>
    </source>
</evidence>
<organism evidence="4 5">
    <name type="scientific">Sphagnum troendelagicum</name>
    <dbReference type="NCBI Taxonomy" id="128251"/>
    <lineage>
        <taxon>Eukaryota</taxon>
        <taxon>Viridiplantae</taxon>
        <taxon>Streptophyta</taxon>
        <taxon>Embryophyta</taxon>
        <taxon>Bryophyta</taxon>
        <taxon>Sphagnophytina</taxon>
        <taxon>Sphagnopsida</taxon>
        <taxon>Sphagnales</taxon>
        <taxon>Sphagnaceae</taxon>
        <taxon>Sphagnum</taxon>
    </lineage>
</organism>
<dbReference type="PROSITE" id="PS50097">
    <property type="entry name" value="BTB"/>
    <property type="match status" value="1"/>
</dbReference>
<evidence type="ECO:0000313" key="4">
    <source>
        <dbReference type="EMBL" id="CAK9226908.1"/>
    </source>
</evidence>
<gene>
    <name evidence="4" type="ORF">CSSPTR1EN2_LOCUS18474</name>
</gene>
<dbReference type="Pfam" id="PF00651">
    <property type="entry name" value="BTB"/>
    <property type="match status" value="1"/>
</dbReference>
<evidence type="ECO:0000256" key="1">
    <source>
        <dbReference type="ARBA" id="ARBA00002668"/>
    </source>
</evidence>
<dbReference type="Proteomes" id="UP001497512">
    <property type="component" value="Chromosome 5"/>
</dbReference>
<accession>A0ABP0UPP0</accession>
<evidence type="ECO:0000256" key="2">
    <source>
        <dbReference type="ARBA" id="ARBA00004906"/>
    </source>
</evidence>
<feature type="domain" description="BTB" evidence="3">
    <location>
        <begin position="46"/>
        <end position="114"/>
    </location>
</feature>
<dbReference type="InterPro" id="IPR000210">
    <property type="entry name" value="BTB/POZ_dom"/>
</dbReference>
<keyword evidence="5" id="KW-1185">Reference proteome</keyword>
<dbReference type="SUPFAM" id="SSF54695">
    <property type="entry name" value="POZ domain"/>
    <property type="match status" value="1"/>
</dbReference>
<dbReference type="SMART" id="SM00225">
    <property type="entry name" value="BTB"/>
    <property type="match status" value="1"/>
</dbReference>